<protein>
    <recommendedName>
        <fullName evidence="1">AMP-dependent synthetase/ligase domain-containing protein</fullName>
    </recommendedName>
</protein>
<dbReference type="GO" id="GO:0008610">
    <property type="term" value="P:lipid biosynthetic process"/>
    <property type="evidence" value="ECO:0007669"/>
    <property type="project" value="InterPro"/>
</dbReference>
<feature type="domain" description="AMP-dependent synthetase/ligase" evidence="1">
    <location>
        <begin position="30"/>
        <end position="430"/>
    </location>
</feature>
<dbReference type="AlphaFoldDB" id="A0A8T2YWI4"/>
<reference evidence="2" key="1">
    <citation type="journal article" date="2021" name="J. Hered.">
        <title>Genome Assembly of Salicaceae Populus deltoides (Eastern Cottonwood) I-69 Based on Nanopore Sequencing and Hi-C Technologies.</title>
        <authorList>
            <person name="Bai S."/>
            <person name="Wu H."/>
            <person name="Zhang J."/>
            <person name="Pan Z."/>
            <person name="Zhao W."/>
            <person name="Li Z."/>
            <person name="Tong C."/>
        </authorList>
    </citation>
    <scope>NUCLEOTIDE SEQUENCE</scope>
    <source>
        <tissue evidence="2">Leaf</tissue>
    </source>
</reference>
<keyword evidence="3" id="KW-1185">Reference proteome</keyword>
<evidence type="ECO:0000313" key="3">
    <source>
        <dbReference type="Proteomes" id="UP000807159"/>
    </source>
</evidence>
<evidence type="ECO:0000313" key="2">
    <source>
        <dbReference type="EMBL" id="KAH8509448.1"/>
    </source>
</evidence>
<name>A0A8T2YWI4_POPDE</name>
<dbReference type="Proteomes" id="UP000807159">
    <property type="component" value="Chromosome 5"/>
</dbReference>
<dbReference type="InterPro" id="IPR042099">
    <property type="entry name" value="ANL_N_sf"/>
</dbReference>
<comment type="caution">
    <text evidence="2">The sequence shown here is derived from an EMBL/GenBank/DDBJ whole genome shotgun (WGS) entry which is preliminary data.</text>
</comment>
<proteinExistence type="predicted"/>
<dbReference type="Gene3D" id="3.40.50.12780">
    <property type="entry name" value="N-terminal domain of ligase-like"/>
    <property type="match status" value="1"/>
</dbReference>
<dbReference type="InterPro" id="IPR040097">
    <property type="entry name" value="FAAL/FAAC"/>
</dbReference>
<dbReference type="PANTHER" id="PTHR22754:SF40">
    <property type="entry name" value="OS01G0636300 PROTEIN"/>
    <property type="match status" value="1"/>
</dbReference>
<organism evidence="2 3">
    <name type="scientific">Populus deltoides</name>
    <name type="common">Eastern poplar</name>
    <name type="synonym">Eastern cottonwood</name>
    <dbReference type="NCBI Taxonomy" id="3696"/>
    <lineage>
        <taxon>Eukaryota</taxon>
        <taxon>Viridiplantae</taxon>
        <taxon>Streptophyta</taxon>
        <taxon>Embryophyta</taxon>
        <taxon>Tracheophyta</taxon>
        <taxon>Spermatophyta</taxon>
        <taxon>Magnoliopsida</taxon>
        <taxon>eudicotyledons</taxon>
        <taxon>Gunneridae</taxon>
        <taxon>Pentapetalae</taxon>
        <taxon>rosids</taxon>
        <taxon>fabids</taxon>
        <taxon>Malpighiales</taxon>
        <taxon>Salicaceae</taxon>
        <taxon>Saliceae</taxon>
        <taxon>Populus</taxon>
    </lineage>
</organism>
<evidence type="ECO:0000259" key="1">
    <source>
        <dbReference type="Pfam" id="PF00501"/>
    </source>
</evidence>
<dbReference type="SUPFAM" id="SSF56801">
    <property type="entry name" value="Acetyl-CoA synthetase-like"/>
    <property type="match status" value="1"/>
</dbReference>
<dbReference type="Gene3D" id="3.30.300.30">
    <property type="match status" value="1"/>
</dbReference>
<dbReference type="PANTHER" id="PTHR22754">
    <property type="entry name" value="DISCO-INTERACTING PROTEIN 2 DIP2 -RELATED"/>
    <property type="match status" value="1"/>
</dbReference>
<dbReference type="Pfam" id="PF00501">
    <property type="entry name" value="AMP-binding"/>
    <property type="match status" value="1"/>
</dbReference>
<gene>
    <name evidence="2" type="ORF">H0E87_011275</name>
</gene>
<accession>A0A8T2YWI4</accession>
<dbReference type="InterPro" id="IPR000873">
    <property type="entry name" value="AMP-dep_synth/lig_dom"/>
</dbReference>
<sequence length="650" mass="72228">MNYENYDPSFPDQPVVDLYLPVWADLPSFRSKPAFIWAEDGSNGATKNSTITYAQLNESVHSISTQLLTQLQRGDTVVILCSPGLELVEIIFGCQRAGLLCIPVFPPDPSFTKENYHHLVRVLSQTKPKAAIAHHDYIARVQHYISLSSDNHKLAEMLQKLTWISTSDIKDKKVSSNMGSLPYNGCRPNEMYLIQYTSGATGIPKPVLVTAGAAAHNVRVARKAYDLYPNSVIVSWLPQYHDCGLQFLLLTIISGATSVLTSPGAFVNRPGLWLELISKFQATCTPVPSFSLPLVIKRGGVDKGTQPISLWSLKNLIIINEPIYKASVDRFVEMFKPFGLNPSCISPSYGLAENGTFVSTAWRGNCSNAASFPHIPSHNKLLPCARLASQREEEEDMDIIVVDEETCELVVDGTEGEIWVSSPSNCSGYLGHPSLTREIFQARPRNKVSRCFVRTGDRGIIKGEERFLYVTGRCSDVIKLPNNQEIHPHFIETAAQNSCQKFLRGGCLAAFEMSSTIVLVAEIQRHEKDVKVLKQICEWAKKAVLKEEKVEIGLMVLVKSGSVPKTTSGKIQRWAAKDMLIRGKMSVVMEMQFEDNNARFLPSYEAIGKTNKEIRCQGGNRTSTVAEDRDQEISLAFSSTPRRPPMLSLL</sequence>
<dbReference type="CDD" id="cd05931">
    <property type="entry name" value="FAAL"/>
    <property type="match status" value="1"/>
</dbReference>
<dbReference type="InterPro" id="IPR045851">
    <property type="entry name" value="AMP-bd_C_sf"/>
</dbReference>
<dbReference type="EMBL" id="JACEGQ020000005">
    <property type="protein sequence ID" value="KAH8509448.1"/>
    <property type="molecule type" value="Genomic_DNA"/>
</dbReference>